<dbReference type="EMBL" id="VXIT01000008">
    <property type="protein sequence ID" value="KAA6410941.1"/>
    <property type="molecule type" value="Genomic_DNA"/>
</dbReference>
<comment type="caution">
    <text evidence="3">The sequence shown here is derived from an EMBL/GenBank/DDBJ whole genome shotgun (WGS) entry which is preliminary data.</text>
</comment>
<protein>
    <submittedName>
        <fullName evidence="3">Uncharacterized protein</fullName>
    </submittedName>
</protein>
<sequence>MRSTTLLLTLLTATTLATPSPPKKRQGNLSELLGLASYIGITALPTNPTALLQLGAAAAPLESALPTSPVLSVLETAAPKSFIGEILSNPSFASSFEAAFAAGSSPSWFNALPTDVKSYLHTYEGFPSLAAGAAALNSGLASVSAEATTGGGSTGGTSAGTTGGVWGECDVDDDDDGVDDE</sequence>
<organism evidence="3 4">
    <name type="scientific">Lasallia pustulata</name>
    <dbReference type="NCBI Taxonomy" id="136370"/>
    <lineage>
        <taxon>Eukaryota</taxon>
        <taxon>Fungi</taxon>
        <taxon>Dikarya</taxon>
        <taxon>Ascomycota</taxon>
        <taxon>Pezizomycotina</taxon>
        <taxon>Lecanoromycetes</taxon>
        <taxon>OSLEUM clade</taxon>
        <taxon>Umbilicariomycetidae</taxon>
        <taxon>Umbilicariales</taxon>
        <taxon>Umbilicariaceae</taxon>
        <taxon>Lasallia</taxon>
    </lineage>
</organism>
<feature type="compositionally biased region" description="Acidic residues" evidence="1">
    <location>
        <begin position="169"/>
        <end position="181"/>
    </location>
</feature>
<accession>A0A5M8PN28</accession>
<keyword evidence="2" id="KW-0732">Signal</keyword>
<feature type="compositionally biased region" description="Gly residues" evidence="1">
    <location>
        <begin position="149"/>
        <end position="166"/>
    </location>
</feature>
<feature type="region of interest" description="Disordered" evidence="1">
    <location>
        <begin position="145"/>
        <end position="181"/>
    </location>
</feature>
<reference evidence="3 4" key="1">
    <citation type="submission" date="2019-09" db="EMBL/GenBank/DDBJ databases">
        <title>The hologenome of the rock-dwelling lichen Lasallia pustulata.</title>
        <authorList>
            <person name="Greshake Tzovaras B."/>
            <person name="Segers F."/>
            <person name="Bicker A."/>
            <person name="Dal Grande F."/>
            <person name="Otte J."/>
            <person name="Hankeln T."/>
            <person name="Schmitt I."/>
            <person name="Ebersberger I."/>
        </authorList>
    </citation>
    <scope>NUCLEOTIDE SEQUENCE [LARGE SCALE GENOMIC DNA]</scope>
    <source>
        <strain evidence="3">A1-1</strain>
    </source>
</reference>
<name>A0A5M8PN28_9LECA</name>
<proteinExistence type="predicted"/>
<dbReference type="AlphaFoldDB" id="A0A5M8PN28"/>
<evidence type="ECO:0000256" key="2">
    <source>
        <dbReference type="SAM" id="SignalP"/>
    </source>
</evidence>
<gene>
    <name evidence="3" type="ORF">FRX48_05252</name>
</gene>
<dbReference type="Proteomes" id="UP000324767">
    <property type="component" value="Unassembled WGS sequence"/>
</dbReference>
<evidence type="ECO:0000256" key="1">
    <source>
        <dbReference type="SAM" id="MobiDB-lite"/>
    </source>
</evidence>
<evidence type="ECO:0000313" key="3">
    <source>
        <dbReference type="EMBL" id="KAA6410941.1"/>
    </source>
</evidence>
<dbReference type="OrthoDB" id="5419608at2759"/>
<feature type="chain" id="PRO_5024354239" evidence="2">
    <location>
        <begin position="18"/>
        <end position="181"/>
    </location>
</feature>
<feature type="signal peptide" evidence="2">
    <location>
        <begin position="1"/>
        <end position="17"/>
    </location>
</feature>
<evidence type="ECO:0000313" key="4">
    <source>
        <dbReference type="Proteomes" id="UP000324767"/>
    </source>
</evidence>